<keyword evidence="25" id="KW-1185">Reference proteome</keyword>
<dbReference type="GO" id="GO:0016818">
    <property type="term" value="F:hydrolase activity, acting on acid anhydrides, in phosphorus-containing anhydrides"/>
    <property type="evidence" value="ECO:0007669"/>
    <property type="project" value="InterPro"/>
</dbReference>
<keyword evidence="15" id="KW-0131">Cell cycle</keyword>
<reference evidence="24 25" key="1">
    <citation type="submission" date="2015-06" db="EMBL/GenBank/DDBJ databases">
        <title>Expansion of signal transduction pathways in fungi by whole-genome duplication.</title>
        <authorList>
            <consortium name="DOE Joint Genome Institute"/>
            <person name="Corrochano L.M."/>
            <person name="Kuo A."/>
            <person name="Marcet-Houben M."/>
            <person name="Polaino S."/>
            <person name="Salamov A."/>
            <person name="Villalobos J.M."/>
            <person name="Alvarez M.I."/>
            <person name="Avalos J."/>
            <person name="Benito E.P."/>
            <person name="Benoit I."/>
            <person name="Burger G."/>
            <person name="Camino L.P."/>
            <person name="Canovas D."/>
            <person name="Cerda-Olmedo E."/>
            <person name="Cheng J.-F."/>
            <person name="Dominguez A."/>
            <person name="Elias M."/>
            <person name="Eslava A.P."/>
            <person name="Glaser F."/>
            <person name="Grimwood J."/>
            <person name="Gutierrez G."/>
            <person name="Heitman J."/>
            <person name="Henrissat B."/>
            <person name="Iturriaga E.A."/>
            <person name="Lang B.F."/>
            <person name="Lavin J.L."/>
            <person name="Lee S."/>
            <person name="Li W."/>
            <person name="Lindquist E."/>
            <person name="Lopez-Garcia S."/>
            <person name="Luque E.M."/>
            <person name="Marcos A.T."/>
            <person name="Martin J."/>
            <person name="Mccluskey K."/>
            <person name="Medina H.R."/>
            <person name="Miralles-Duran A."/>
            <person name="Miyazaki A."/>
            <person name="Munoz-Torres E."/>
            <person name="Oguiza J.A."/>
            <person name="Ohm R."/>
            <person name="Olmedo M."/>
            <person name="Orejas M."/>
            <person name="Ortiz-Castellanos L."/>
            <person name="Pisabarro A.G."/>
            <person name="Rodriguez-Romero J."/>
            <person name="Ruiz-Herrera J."/>
            <person name="Ruiz-Vazquez R."/>
            <person name="Sanz C."/>
            <person name="Schackwitz W."/>
            <person name="Schmutz J."/>
            <person name="Shahriari M."/>
            <person name="Shelest E."/>
            <person name="Silva-Franco F."/>
            <person name="Soanes D."/>
            <person name="Syed K."/>
            <person name="Tagua V.G."/>
            <person name="Talbot N.J."/>
            <person name="Thon M."/>
            <person name="De Vries R.P."/>
            <person name="Wiebenga A."/>
            <person name="Yadav J.S."/>
            <person name="Braun E.L."/>
            <person name="Baker S."/>
            <person name="Garre V."/>
            <person name="Horwitz B."/>
            <person name="Torres-Martinez S."/>
            <person name="Idnurm A."/>
            <person name="Herrera-Estrella A."/>
            <person name="Gabaldon T."/>
            <person name="Grigoriev I.V."/>
        </authorList>
    </citation>
    <scope>NUCLEOTIDE SEQUENCE [LARGE SCALE GENOMIC DNA]</scope>
    <source>
        <strain evidence="24 25">CBS 277.49</strain>
    </source>
</reference>
<dbReference type="GO" id="GO:0006139">
    <property type="term" value="P:nucleobase-containing compound metabolic process"/>
    <property type="evidence" value="ECO:0007669"/>
    <property type="project" value="InterPro"/>
</dbReference>
<feature type="domain" description="Helicase ATP-binding" evidence="23">
    <location>
        <begin position="2"/>
        <end position="416"/>
    </location>
</feature>
<evidence type="ECO:0000256" key="18">
    <source>
        <dbReference type="ARBA" id="ARBA00044998"/>
    </source>
</evidence>
<comment type="subcellular location">
    <subcellularLocation>
        <location evidence="2">Nucleus</location>
    </subcellularLocation>
</comment>
<organism evidence="24 25">
    <name type="scientific">Mucor lusitanicus CBS 277.49</name>
    <dbReference type="NCBI Taxonomy" id="747725"/>
    <lineage>
        <taxon>Eukaryota</taxon>
        <taxon>Fungi</taxon>
        <taxon>Fungi incertae sedis</taxon>
        <taxon>Mucoromycota</taxon>
        <taxon>Mucoromycotina</taxon>
        <taxon>Mucoromycetes</taxon>
        <taxon>Mucorales</taxon>
        <taxon>Mucorineae</taxon>
        <taxon>Mucoraceae</taxon>
        <taxon>Mucor</taxon>
    </lineage>
</organism>
<dbReference type="InterPro" id="IPR013020">
    <property type="entry name" value="Rad3/Chl1-like"/>
</dbReference>
<comment type="function">
    <text evidence="20">ATP-dependent DNA helicase important for chromosome transmission and normal cell cycle progression in G(2)/M. May have a role in changing DNA topology to allow the loading of proteins involved in maintaining sister chromatid cohesion in the vicinity of the centromeres. Has a specific role in chromosome segregation during meiosis II.</text>
</comment>
<evidence type="ECO:0000256" key="7">
    <source>
        <dbReference type="ARBA" id="ARBA00022741"/>
    </source>
</evidence>
<dbReference type="AlphaFoldDB" id="A0A168LXK2"/>
<evidence type="ECO:0000256" key="14">
    <source>
        <dbReference type="ARBA" id="ARBA00023242"/>
    </source>
</evidence>
<dbReference type="GO" id="GO:0043139">
    <property type="term" value="F:5'-3' DNA helicase activity"/>
    <property type="evidence" value="ECO:0007669"/>
    <property type="project" value="UniProtKB-EC"/>
</dbReference>
<dbReference type="OrthoDB" id="267079at2759"/>
<dbReference type="GO" id="GO:0003677">
    <property type="term" value="F:DNA binding"/>
    <property type="evidence" value="ECO:0007669"/>
    <property type="project" value="InterPro"/>
</dbReference>
<dbReference type="EC" id="5.6.2.3" evidence="17"/>
<dbReference type="SUPFAM" id="SSF52540">
    <property type="entry name" value="P-loop containing nucleoside triphosphate hydrolases"/>
    <property type="match status" value="1"/>
</dbReference>
<dbReference type="GO" id="GO:0046872">
    <property type="term" value="F:metal ion binding"/>
    <property type="evidence" value="ECO:0007669"/>
    <property type="project" value="UniProtKB-KW"/>
</dbReference>
<dbReference type="EMBL" id="AMYB01000004">
    <property type="protein sequence ID" value="OAD04088.1"/>
    <property type="molecule type" value="Genomic_DNA"/>
</dbReference>
<evidence type="ECO:0000256" key="15">
    <source>
        <dbReference type="ARBA" id="ARBA00023306"/>
    </source>
</evidence>
<feature type="region of interest" description="Disordered" evidence="22">
    <location>
        <begin position="134"/>
        <end position="172"/>
    </location>
</feature>
<dbReference type="GO" id="GO:0005634">
    <property type="term" value="C:nucleus"/>
    <property type="evidence" value="ECO:0007669"/>
    <property type="project" value="UniProtKB-SubCell"/>
</dbReference>
<comment type="similarity">
    <text evidence="3">Belongs to the DEAD box helicase family. DEAH subfamily. DDX11/CHL1 sub-subfamily.</text>
</comment>
<dbReference type="PANTHER" id="PTHR11472:SF41">
    <property type="entry name" value="ATP-DEPENDENT DNA HELICASE DDX11-RELATED"/>
    <property type="match status" value="1"/>
</dbReference>
<evidence type="ECO:0000313" key="25">
    <source>
        <dbReference type="Proteomes" id="UP000077051"/>
    </source>
</evidence>
<name>A0A168LXK2_MUCCL</name>
<dbReference type="SMART" id="SM00488">
    <property type="entry name" value="DEXDc2"/>
    <property type="match status" value="1"/>
</dbReference>
<evidence type="ECO:0000256" key="2">
    <source>
        <dbReference type="ARBA" id="ARBA00004123"/>
    </source>
</evidence>
<proteinExistence type="inferred from homology"/>
<evidence type="ECO:0000256" key="19">
    <source>
        <dbReference type="ARBA" id="ARBA00045008"/>
    </source>
</evidence>
<evidence type="ECO:0000259" key="23">
    <source>
        <dbReference type="PROSITE" id="PS51193"/>
    </source>
</evidence>
<evidence type="ECO:0000256" key="4">
    <source>
        <dbReference type="ARBA" id="ARBA00016387"/>
    </source>
</evidence>
<dbReference type="NCBIfam" id="TIGR00604">
    <property type="entry name" value="rad3"/>
    <property type="match status" value="1"/>
</dbReference>
<keyword evidence="13" id="KW-0413">Isomerase</keyword>
<evidence type="ECO:0000256" key="22">
    <source>
        <dbReference type="SAM" id="MobiDB-lite"/>
    </source>
</evidence>
<evidence type="ECO:0000256" key="10">
    <source>
        <dbReference type="ARBA" id="ARBA00022840"/>
    </source>
</evidence>
<dbReference type="InterPro" id="IPR045028">
    <property type="entry name" value="DinG/Rad3-like"/>
</dbReference>
<keyword evidence="9" id="KW-0347">Helicase</keyword>
<feature type="compositionally biased region" description="Acidic residues" evidence="22">
    <location>
        <begin position="144"/>
        <end position="158"/>
    </location>
</feature>
<keyword evidence="6" id="KW-0479">Metal-binding</keyword>
<dbReference type="PROSITE" id="PS51193">
    <property type="entry name" value="HELICASE_ATP_BIND_2"/>
    <property type="match status" value="1"/>
</dbReference>
<evidence type="ECO:0000256" key="11">
    <source>
        <dbReference type="ARBA" id="ARBA00023004"/>
    </source>
</evidence>
<keyword evidence="10" id="KW-0067">ATP-binding</keyword>
<protein>
    <recommendedName>
        <fullName evidence="5">ATP-dependent DNA helicase CHL1</fullName>
        <ecNumber evidence="17">5.6.2.3</ecNumber>
    </recommendedName>
    <alternativeName>
        <fullName evidence="4">ATP-dependent DNA helicase chl1</fullName>
    </alternativeName>
    <alternativeName>
        <fullName evidence="16">Chromosome loss protein 1</fullName>
    </alternativeName>
    <alternativeName>
        <fullName evidence="18 19">DNA 5'-3' helicase CHL1</fullName>
    </alternativeName>
</protein>
<keyword evidence="14" id="KW-0539">Nucleus</keyword>
<dbReference type="GO" id="GO:0051536">
    <property type="term" value="F:iron-sulfur cluster binding"/>
    <property type="evidence" value="ECO:0007669"/>
    <property type="project" value="UniProtKB-KW"/>
</dbReference>
<dbReference type="GO" id="GO:0005524">
    <property type="term" value="F:ATP binding"/>
    <property type="evidence" value="ECO:0007669"/>
    <property type="project" value="UniProtKB-KW"/>
</dbReference>
<keyword evidence="7" id="KW-0547">Nucleotide-binding</keyword>
<dbReference type="PANTHER" id="PTHR11472">
    <property type="entry name" value="DNA REPAIR DEAD HELICASE RAD3/XP-D SUBFAMILY MEMBER"/>
    <property type="match status" value="1"/>
</dbReference>
<keyword evidence="8" id="KW-0378">Hydrolase</keyword>
<evidence type="ECO:0000256" key="13">
    <source>
        <dbReference type="ARBA" id="ARBA00023235"/>
    </source>
</evidence>
<feature type="compositionally biased region" description="Basic and acidic residues" evidence="22">
    <location>
        <begin position="482"/>
        <end position="492"/>
    </location>
</feature>
<dbReference type="InterPro" id="IPR010614">
    <property type="entry name" value="RAD3-like_helicase_DEAD"/>
</dbReference>
<feature type="region of interest" description="Disordered" evidence="22">
    <location>
        <begin position="482"/>
        <end position="507"/>
    </location>
</feature>
<dbReference type="CDD" id="cd18788">
    <property type="entry name" value="SF2_C_XPD"/>
    <property type="match status" value="1"/>
</dbReference>
<dbReference type="Proteomes" id="UP000077051">
    <property type="component" value="Unassembled WGS sequence"/>
</dbReference>
<dbReference type="InterPro" id="IPR014013">
    <property type="entry name" value="Helic_SF1/SF2_ATP-bd_DinG/Rad3"/>
</dbReference>
<dbReference type="InterPro" id="IPR006555">
    <property type="entry name" value="ATP-dep_Helicase_C"/>
</dbReference>
<accession>A0A168LXK2</accession>
<evidence type="ECO:0000256" key="6">
    <source>
        <dbReference type="ARBA" id="ARBA00022723"/>
    </source>
</evidence>
<comment type="caution">
    <text evidence="24">The sequence shown here is derived from an EMBL/GenBank/DDBJ whole genome shotgun (WGS) entry which is preliminary data.</text>
</comment>
<evidence type="ECO:0000256" key="1">
    <source>
        <dbReference type="ARBA" id="ARBA00001966"/>
    </source>
</evidence>
<dbReference type="SMART" id="SM00491">
    <property type="entry name" value="HELICc2"/>
    <property type="match status" value="1"/>
</dbReference>
<evidence type="ECO:0000256" key="8">
    <source>
        <dbReference type="ARBA" id="ARBA00022801"/>
    </source>
</evidence>
<dbReference type="Gene3D" id="3.40.50.300">
    <property type="entry name" value="P-loop containing nucleotide triphosphate hydrolases"/>
    <property type="match status" value="3"/>
</dbReference>
<dbReference type="InterPro" id="IPR006554">
    <property type="entry name" value="Helicase-like_DEXD_c2"/>
</dbReference>
<dbReference type="GO" id="GO:0034085">
    <property type="term" value="P:establishment of sister chromatid cohesion"/>
    <property type="evidence" value="ECO:0007669"/>
    <property type="project" value="TreeGrafter"/>
</dbReference>
<evidence type="ECO:0000256" key="16">
    <source>
        <dbReference type="ARBA" id="ARBA00029709"/>
    </source>
</evidence>
<sequence>MEPESFGFPFEPYSIQKDFMTELYKVLSDGKIGIFESPTGTGKSLSLICGSLKWLKDCDEKGVEAPKSTVQPKGRPSSEKDKGIASLQQQSTNSKKQMELEKKKAELKKRIDRVREKEKQEMFALAAKDRSKKRFKRGAQDKAEDNDDEFLLDDYESDDEKKAKGKTDTTSNLSKEVQDLLAKFESKKKPSIGYDEDEDDDEADALLEEQVKIYYASRTHSQLSQFVHEVSKTVYAKDIYQVSLASRKNLCINPDVNKLGHVNKINEACLDLQKKGSKKGPCKYLPAGDNTAKWNEFRDHALAHVRDIEDLVTVGETLSTCPYYGSRNTVKSARLVVLPYQHLLHASTRESLGISLKNNIVIIDEAHNLMETMTSIYTVSLSLHQIQLAWNQLNLYIQKYRSRLLGKNVVYIKQILSIIKILIRHLTPKDEAQRKDSVMRVNEFLHAASIDHINMFKIQNYLQVSSLARKLNGFIDKAREKEEEDRQKELLKNPKATPAKPSPSLTSSTLTLTQIESFLMALTNPDKDGRIVTSFGSAENPGVTIKYMLLNPADAFKPIVDEAKSVVLAGGTMEPISDFLHHLFPSVPESKIVHFSCGHIIPPTNLATITLDAGPSGQPLIFNYESRQDMKLMDEVGIAIANLCNVIPDGIVCFFPSFTYLDQVYKRWATADNGTVLQRIEKKKKVFKEPRESNQVEATLRDYAMQIDSPDKSMGALLLCVVNGKMSEGINFSDSLGRGVIMIGLPFANRGSVELMEKMKYAQQYSVSKKAQLESRLKGNANAGTEYYENLCMRGVNQSIGRAIRHRGDYATIILLDKRYATPRIGKKLPKWIGEHVEHVDKFGLIMGKTSKFFREKQV</sequence>
<keyword evidence="12" id="KW-0411">Iron-sulfur</keyword>
<gene>
    <name evidence="24" type="ORF">MUCCIDRAFT_142702</name>
</gene>
<evidence type="ECO:0000256" key="17">
    <source>
        <dbReference type="ARBA" id="ARBA00044969"/>
    </source>
</evidence>
<evidence type="ECO:0000256" key="5">
    <source>
        <dbReference type="ARBA" id="ARBA00017386"/>
    </source>
</evidence>
<evidence type="ECO:0000256" key="21">
    <source>
        <dbReference type="ARBA" id="ARBA00048954"/>
    </source>
</evidence>
<dbReference type="InterPro" id="IPR014001">
    <property type="entry name" value="Helicase_ATP-bd"/>
</dbReference>
<evidence type="ECO:0000256" key="20">
    <source>
        <dbReference type="ARBA" id="ARBA00045702"/>
    </source>
</evidence>
<comment type="catalytic activity">
    <reaction evidence="21">
        <text>ATP + H2O = ADP + phosphate + H(+)</text>
        <dbReference type="Rhea" id="RHEA:13065"/>
        <dbReference type="ChEBI" id="CHEBI:15377"/>
        <dbReference type="ChEBI" id="CHEBI:15378"/>
        <dbReference type="ChEBI" id="CHEBI:30616"/>
        <dbReference type="ChEBI" id="CHEBI:43474"/>
        <dbReference type="ChEBI" id="CHEBI:456216"/>
        <dbReference type="EC" id="5.6.2.3"/>
    </reaction>
</comment>
<dbReference type="Pfam" id="PF06733">
    <property type="entry name" value="DEAD_2"/>
    <property type="match status" value="1"/>
</dbReference>
<comment type="cofactor">
    <cofactor evidence="1">
        <name>[4Fe-4S] cluster</name>
        <dbReference type="ChEBI" id="CHEBI:49883"/>
    </cofactor>
</comment>
<dbReference type="Pfam" id="PF13307">
    <property type="entry name" value="Helicase_C_2"/>
    <property type="match status" value="1"/>
</dbReference>
<evidence type="ECO:0000256" key="3">
    <source>
        <dbReference type="ARBA" id="ARBA00008435"/>
    </source>
</evidence>
<evidence type="ECO:0000256" key="12">
    <source>
        <dbReference type="ARBA" id="ARBA00023014"/>
    </source>
</evidence>
<evidence type="ECO:0000256" key="9">
    <source>
        <dbReference type="ARBA" id="ARBA00022806"/>
    </source>
</evidence>
<dbReference type="VEuPathDB" id="FungiDB:MUCCIDRAFT_142702"/>
<dbReference type="STRING" id="747725.A0A168LXK2"/>
<evidence type="ECO:0000313" key="24">
    <source>
        <dbReference type="EMBL" id="OAD04088.1"/>
    </source>
</evidence>
<keyword evidence="11" id="KW-0408">Iron</keyword>
<feature type="region of interest" description="Disordered" evidence="22">
    <location>
        <begin position="63"/>
        <end position="112"/>
    </location>
</feature>
<dbReference type="FunFam" id="3.40.50.300:FF:001372">
    <property type="entry name" value="ATP-dependent DNA helicase chl1"/>
    <property type="match status" value="1"/>
</dbReference>
<dbReference type="SMART" id="SM00487">
    <property type="entry name" value="DEXDc"/>
    <property type="match status" value="1"/>
</dbReference>
<dbReference type="InterPro" id="IPR027417">
    <property type="entry name" value="P-loop_NTPase"/>
</dbReference>